<dbReference type="GeneID" id="68103610"/>
<feature type="transmembrane region" description="Helical" evidence="1">
    <location>
        <begin position="119"/>
        <end position="145"/>
    </location>
</feature>
<keyword evidence="1" id="KW-1133">Transmembrane helix</keyword>
<feature type="transmembrane region" description="Helical" evidence="1">
    <location>
        <begin position="52"/>
        <end position="73"/>
    </location>
</feature>
<dbReference type="RefSeq" id="XP_044543251.1">
    <property type="nucleotide sequence ID" value="XM_044686780.1"/>
</dbReference>
<dbReference type="AlphaFoldDB" id="A0AA88KIL9"/>
<feature type="transmembrane region" description="Helical" evidence="1">
    <location>
        <begin position="235"/>
        <end position="257"/>
    </location>
</feature>
<name>A0AA88KIL9_NAELO</name>
<keyword evidence="3" id="KW-1185">Reference proteome</keyword>
<dbReference type="Proteomes" id="UP000816034">
    <property type="component" value="Unassembled WGS sequence"/>
</dbReference>
<keyword evidence="1" id="KW-0472">Membrane</keyword>
<evidence type="ECO:0000256" key="1">
    <source>
        <dbReference type="SAM" id="Phobius"/>
    </source>
</evidence>
<feature type="transmembrane region" description="Helical" evidence="1">
    <location>
        <begin position="187"/>
        <end position="211"/>
    </location>
</feature>
<proteinExistence type="predicted"/>
<organism evidence="2 3">
    <name type="scientific">Naegleria lovaniensis</name>
    <name type="common">Amoeba</name>
    <dbReference type="NCBI Taxonomy" id="51637"/>
    <lineage>
        <taxon>Eukaryota</taxon>
        <taxon>Discoba</taxon>
        <taxon>Heterolobosea</taxon>
        <taxon>Tetramitia</taxon>
        <taxon>Eutetramitia</taxon>
        <taxon>Vahlkampfiidae</taxon>
        <taxon>Naegleria</taxon>
    </lineage>
</organism>
<accession>A0AA88KIL9</accession>
<gene>
    <name evidence="2" type="ORF">C9374_011156</name>
</gene>
<protein>
    <submittedName>
        <fullName evidence="2">Uncharacterized protein</fullName>
    </submittedName>
</protein>
<keyword evidence="1" id="KW-0812">Transmembrane</keyword>
<evidence type="ECO:0000313" key="2">
    <source>
        <dbReference type="EMBL" id="KAG2374077.1"/>
    </source>
</evidence>
<dbReference type="EMBL" id="PYSW02000048">
    <property type="protein sequence ID" value="KAG2374077.1"/>
    <property type="molecule type" value="Genomic_DNA"/>
</dbReference>
<evidence type="ECO:0000313" key="3">
    <source>
        <dbReference type="Proteomes" id="UP000816034"/>
    </source>
</evidence>
<comment type="caution">
    <text evidence="2">The sequence shown here is derived from an EMBL/GenBank/DDBJ whole genome shotgun (WGS) entry which is preliminary data.</text>
</comment>
<sequence>MNTTHPSQSCQNINNNFEADNTITTTYPCSTQHVDSSSNRPTRTPNSMKNDILMNFAIFENIGIVILTAGLFVKAPSTFTLYPLFDSSGDVMDASKSNYYRYVEMSFLDYCQQCKEENMLVFMVICVVVGVTSMCLALCNIIHYLRVCKLKSSNNHTMQHVDSQQHDISQEHFDMHSLKKGYCLKHVITIVGFSLLSFTSFALLVYMQYFVASMNSKMTMEQCYHVEWYARTSKILSLVLGSTMNVIGIGCLLRLVVCSFWKKKPAVDHDNLTCSSSCHAQKQELETMIALEKV</sequence>
<reference evidence="2 3" key="1">
    <citation type="journal article" date="2018" name="BMC Genomics">
        <title>The genome of Naegleria lovaniensis, the basis for a comparative approach to unravel pathogenicity factors of the human pathogenic amoeba N. fowleri.</title>
        <authorList>
            <person name="Liechti N."/>
            <person name="Schurch N."/>
            <person name="Bruggmann R."/>
            <person name="Wittwer M."/>
        </authorList>
    </citation>
    <scope>NUCLEOTIDE SEQUENCE [LARGE SCALE GENOMIC DNA]</scope>
    <source>
        <strain evidence="2 3">ATCC 30569</strain>
    </source>
</reference>